<reference evidence="3" key="1">
    <citation type="submission" date="2022-11" db="EMBL/GenBank/DDBJ databases">
        <title>Centuries of genome instability and evolution in soft-shell clam transmissible cancer (bioRxiv).</title>
        <authorList>
            <person name="Hart S.F.M."/>
            <person name="Yonemitsu M.A."/>
            <person name="Giersch R.M."/>
            <person name="Beal B.F."/>
            <person name="Arriagada G."/>
            <person name="Davis B.W."/>
            <person name="Ostrander E.A."/>
            <person name="Goff S.P."/>
            <person name="Metzger M.J."/>
        </authorList>
    </citation>
    <scope>NUCLEOTIDE SEQUENCE</scope>
    <source>
        <strain evidence="3">MELC-2E11</strain>
        <tissue evidence="3">Siphon/mantle</tissue>
    </source>
</reference>
<feature type="domain" description="Amidohydrolase-related" evidence="2">
    <location>
        <begin position="235"/>
        <end position="285"/>
    </location>
</feature>
<dbReference type="PANTHER" id="PTHR11113">
    <property type="entry name" value="N-ACETYLGLUCOSAMINE-6-PHOSPHATE DEACETYLASE"/>
    <property type="match status" value="1"/>
</dbReference>
<dbReference type="InterPro" id="IPR006680">
    <property type="entry name" value="Amidohydro-rel"/>
</dbReference>
<dbReference type="Gene3D" id="2.30.40.10">
    <property type="entry name" value="Urease, subunit C, domain 1"/>
    <property type="match status" value="1"/>
</dbReference>
<name>A0ABY7E0Z9_MYAAR</name>
<evidence type="ECO:0000313" key="3">
    <source>
        <dbReference type="EMBL" id="WAR00836.1"/>
    </source>
</evidence>
<accession>A0ABY7E0Z9</accession>
<protein>
    <submittedName>
        <fullName evidence="3">NAGA-like protein</fullName>
    </submittedName>
</protein>
<evidence type="ECO:0000256" key="1">
    <source>
        <dbReference type="ARBA" id="ARBA00022801"/>
    </source>
</evidence>
<dbReference type="SUPFAM" id="SSF51338">
    <property type="entry name" value="Composite domain of metallo-dependent hydrolases"/>
    <property type="match status" value="1"/>
</dbReference>
<keyword evidence="1" id="KW-0378">Hydrolase</keyword>
<dbReference type="SUPFAM" id="SSF51556">
    <property type="entry name" value="Metallo-dependent hydrolases"/>
    <property type="match status" value="1"/>
</dbReference>
<dbReference type="Proteomes" id="UP001164746">
    <property type="component" value="Chromosome 3"/>
</dbReference>
<dbReference type="InterPro" id="IPR032466">
    <property type="entry name" value="Metal_Hydrolase"/>
</dbReference>
<dbReference type="InterPro" id="IPR011059">
    <property type="entry name" value="Metal-dep_hydrolase_composite"/>
</dbReference>
<sequence length="297" mass="33066">MPSKKVEGCIYQFRNCHILSNHKLIREDLWVRNGKILNPEKLFFDEKAYADKQIDCQDNIIAPGYIDVQINAKGLLEFGVTSFCPTVITSPPEMYQKIVQYAKKTEGSLKGAGVLGLHLEGPFINTAKKGAHNAELIRDFKNGFQDVVAMYGDKLEGVAMVTLAPELERSSEVIQEFCRRGIKFHHRDPHLIGILTSNQLPTDRTLFYGLIADGIHTHPSALRIAHRVHPSECGIELALECASLHPAQALGITDRKGTLDYGTDADFIILDPNLNVLATYIAGEKVWEGKTMKGQLQ</sequence>
<keyword evidence="4" id="KW-1185">Reference proteome</keyword>
<dbReference type="Gene3D" id="3.20.20.140">
    <property type="entry name" value="Metal-dependent hydrolases"/>
    <property type="match status" value="2"/>
</dbReference>
<dbReference type="PANTHER" id="PTHR11113:SF14">
    <property type="entry name" value="N-ACETYLGLUCOSAMINE-6-PHOSPHATE DEACETYLASE"/>
    <property type="match status" value="1"/>
</dbReference>
<dbReference type="EMBL" id="CP111014">
    <property type="protein sequence ID" value="WAR00836.1"/>
    <property type="molecule type" value="Genomic_DNA"/>
</dbReference>
<gene>
    <name evidence="3" type="ORF">MAR_025208</name>
</gene>
<evidence type="ECO:0000313" key="4">
    <source>
        <dbReference type="Proteomes" id="UP001164746"/>
    </source>
</evidence>
<organism evidence="3 4">
    <name type="scientific">Mya arenaria</name>
    <name type="common">Soft-shell clam</name>
    <dbReference type="NCBI Taxonomy" id="6604"/>
    <lineage>
        <taxon>Eukaryota</taxon>
        <taxon>Metazoa</taxon>
        <taxon>Spiralia</taxon>
        <taxon>Lophotrochozoa</taxon>
        <taxon>Mollusca</taxon>
        <taxon>Bivalvia</taxon>
        <taxon>Autobranchia</taxon>
        <taxon>Heteroconchia</taxon>
        <taxon>Euheterodonta</taxon>
        <taxon>Imparidentia</taxon>
        <taxon>Neoheterodontei</taxon>
        <taxon>Myida</taxon>
        <taxon>Myoidea</taxon>
        <taxon>Myidae</taxon>
        <taxon>Mya</taxon>
    </lineage>
</organism>
<dbReference type="Pfam" id="PF01979">
    <property type="entry name" value="Amidohydro_1"/>
    <property type="match status" value="1"/>
</dbReference>
<evidence type="ECO:0000259" key="2">
    <source>
        <dbReference type="Pfam" id="PF01979"/>
    </source>
</evidence>
<proteinExistence type="predicted"/>